<reference evidence="1 2" key="1">
    <citation type="journal article" date="2019" name="Genome Biol. Evol.">
        <title>Day and night: Metabolic profiles and evolutionary relationships of six axenic non-marine cyanobacteria.</title>
        <authorList>
            <person name="Will S.E."/>
            <person name="Henke P."/>
            <person name="Boedeker C."/>
            <person name="Huang S."/>
            <person name="Brinkmann H."/>
            <person name="Rohde M."/>
            <person name="Jarek M."/>
            <person name="Friedl T."/>
            <person name="Seufert S."/>
            <person name="Schumacher M."/>
            <person name="Overmann J."/>
            <person name="Neumann-Schaal M."/>
            <person name="Petersen J."/>
        </authorList>
    </citation>
    <scope>NUCLEOTIDE SEQUENCE [LARGE SCALE GENOMIC DNA]</scope>
    <source>
        <strain evidence="1 2">SAG 39.79</strain>
    </source>
</reference>
<accession>A0AB37UAR1</accession>
<dbReference type="AlphaFoldDB" id="A0AB37UAR1"/>
<dbReference type="RefSeq" id="WP_106166087.1">
    <property type="nucleotide sequence ID" value="NZ_JAVKZF010000010.1"/>
</dbReference>
<organism evidence="1 2">
    <name type="scientific">Chroococcidiopsis cubana SAG 39.79</name>
    <dbReference type="NCBI Taxonomy" id="388085"/>
    <lineage>
        <taxon>Bacteria</taxon>
        <taxon>Bacillati</taxon>
        <taxon>Cyanobacteriota</taxon>
        <taxon>Cyanophyceae</taxon>
        <taxon>Chroococcidiopsidales</taxon>
        <taxon>Chroococcidiopsidaceae</taxon>
        <taxon>Chroococcidiopsis</taxon>
    </lineage>
</organism>
<protein>
    <recommendedName>
        <fullName evidence="3">CobQ/CobB/MinD/ParA nucleotide binding domain-containing protein</fullName>
    </recommendedName>
</protein>
<dbReference type="SUPFAM" id="SSF52540">
    <property type="entry name" value="P-loop containing nucleoside triphosphate hydrolases"/>
    <property type="match status" value="1"/>
</dbReference>
<dbReference type="Proteomes" id="UP000282574">
    <property type="component" value="Unassembled WGS sequence"/>
</dbReference>
<proteinExistence type="predicted"/>
<gene>
    <name evidence="1" type="ORF">DSM107010_60700</name>
</gene>
<evidence type="ECO:0000313" key="1">
    <source>
        <dbReference type="EMBL" id="RUT03346.1"/>
    </source>
</evidence>
<evidence type="ECO:0000313" key="2">
    <source>
        <dbReference type="Proteomes" id="UP000282574"/>
    </source>
</evidence>
<keyword evidence="2" id="KW-1185">Reference proteome</keyword>
<comment type="caution">
    <text evidence="1">The sequence shown here is derived from an EMBL/GenBank/DDBJ whole genome shotgun (WGS) entry which is preliminary data.</text>
</comment>
<dbReference type="EMBL" id="RSCK01000099">
    <property type="protein sequence ID" value="RUT03346.1"/>
    <property type="molecule type" value="Genomic_DNA"/>
</dbReference>
<dbReference type="Gene3D" id="3.40.50.300">
    <property type="entry name" value="P-loop containing nucleotide triphosphate hydrolases"/>
    <property type="match status" value="1"/>
</dbReference>
<sequence length="262" mass="29365">MASKQDKELVSALKRLIFIYGDKGGVGKSAVARLLLDIYRTESVPCQAIDSDTSNADLYRCYKRVGDKAQEIALGEPDAVERVDFTVRGEADYLIDSLGDYSELILVDLPARSRDAFTTFIRELDLLNVAAESGYRVTIIHVLGKTRSSVSALKDVVELCGDGADYVVVKNLLFGEPHTFTRYDASQTRKKVIEQLGGVEILLQEMFWTSWDVIEDNDLPFCWAADAQRTILQRSQRTRAYRWLADMTSEVKKASTYLGIGE</sequence>
<name>A0AB37UAR1_9CYAN</name>
<dbReference type="InterPro" id="IPR027417">
    <property type="entry name" value="P-loop_NTPase"/>
</dbReference>
<evidence type="ECO:0008006" key="3">
    <source>
        <dbReference type="Google" id="ProtNLM"/>
    </source>
</evidence>